<evidence type="ECO:0000313" key="2">
    <source>
        <dbReference type="EMBL" id="MBP2376592.1"/>
    </source>
</evidence>
<feature type="region of interest" description="Disordered" evidence="1">
    <location>
        <begin position="1"/>
        <end position="23"/>
    </location>
</feature>
<dbReference type="Proteomes" id="UP000703720">
    <property type="component" value="Unassembled WGS sequence"/>
</dbReference>
<name>A0ABS4WK64_9MICO</name>
<reference evidence="2 3" key="1">
    <citation type="submission" date="2021-03" db="EMBL/GenBank/DDBJ databases">
        <title>Sequencing the genomes of 1000 actinobacteria strains.</title>
        <authorList>
            <person name="Klenk H.-P."/>
        </authorList>
    </citation>
    <scope>NUCLEOTIDE SEQUENCE [LARGE SCALE GENOMIC DNA]</scope>
    <source>
        <strain evidence="2 3">DSM 13468</strain>
    </source>
</reference>
<keyword evidence="3" id="KW-1185">Reference proteome</keyword>
<gene>
    <name evidence="2" type="ORF">JOF42_000087</name>
</gene>
<protein>
    <submittedName>
        <fullName evidence="2">Uncharacterized protein</fullName>
    </submittedName>
</protein>
<proteinExistence type="predicted"/>
<sequence length="95" mass="10533">MSHEHAKDSRSLPMDRSMGREGRERIVREALERIDGAPAPAVDMMQAAMGSEAQIRLVHDVVRAYLDEHDLADTKAWAAALQERPTTHDASVSVI</sequence>
<feature type="compositionally biased region" description="Basic and acidic residues" evidence="1">
    <location>
        <begin position="1"/>
        <end position="10"/>
    </location>
</feature>
<comment type="caution">
    <text evidence="2">The sequence shown here is derived from an EMBL/GenBank/DDBJ whole genome shotgun (WGS) entry which is preliminary data.</text>
</comment>
<evidence type="ECO:0000313" key="3">
    <source>
        <dbReference type="Proteomes" id="UP000703720"/>
    </source>
</evidence>
<accession>A0ABS4WK64</accession>
<dbReference type="RefSeq" id="WP_210096049.1">
    <property type="nucleotide sequence ID" value="NZ_JAGIOA010000001.1"/>
</dbReference>
<evidence type="ECO:0000256" key="1">
    <source>
        <dbReference type="SAM" id="MobiDB-lite"/>
    </source>
</evidence>
<organism evidence="2 3">
    <name type="scientific">Microbacterium phyllosphaerae</name>
    <dbReference type="NCBI Taxonomy" id="124798"/>
    <lineage>
        <taxon>Bacteria</taxon>
        <taxon>Bacillati</taxon>
        <taxon>Actinomycetota</taxon>
        <taxon>Actinomycetes</taxon>
        <taxon>Micrococcales</taxon>
        <taxon>Microbacteriaceae</taxon>
        <taxon>Microbacterium</taxon>
    </lineage>
</organism>
<dbReference type="EMBL" id="JAGIOA010000001">
    <property type="protein sequence ID" value="MBP2376592.1"/>
    <property type="molecule type" value="Genomic_DNA"/>
</dbReference>